<feature type="region of interest" description="Disordered" evidence="1">
    <location>
        <begin position="98"/>
        <end position="117"/>
    </location>
</feature>
<dbReference type="GeneID" id="18936156"/>
<dbReference type="AlphaFoldDB" id="F4S1U8"/>
<keyword evidence="3" id="KW-1185">Reference proteome</keyword>
<dbReference type="RefSeq" id="XP_007415295.1">
    <property type="nucleotide sequence ID" value="XM_007415233.1"/>
</dbReference>
<dbReference type="OrthoDB" id="10472214at2759"/>
<proteinExistence type="predicted"/>
<feature type="region of interest" description="Disordered" evidence="1">
    <location>
        <begin position="481"/>
        <end position="502"/>
    </location>
</feature>
<dbReference type="Proteomes" id="UP000001072">
    <property type="component" value="Unassembled WGS sequence"/>
</dbReference>
<evidence type="ECO:0000313" key="3">
    <source>
        <dbReference type="Proteomes" id="UP000001072"/>
    </source>
</evidence>
<feature type="compositionally biased region" description="Low complexity" evidence="1">
    <location>
        <begin position="562"/>
        <end position="580"/>
    </location>
</feature>
<feature type="region of interest" description="Disordered" evidence="1">
    <location>
        <begin position="417"/>
        <end position="441"/>
    </location>
</feature>
<gene>
    <name evidence="2" type="ORF">MELLADRAFT_92192</name>
</gene>
<reference evidence="3" key="1">
    <citation type="journal article" date="2011" name="Proc. Natl. Acad. Sci. U.S.A.">
        <title>Obligate biotrophy features unraveled by the genomic analysis of rust fungi.</title>
        <authorList>
            <person name="Duplessis S."/>
            <person name="Cuomo C.A."/>
            <person name="Lin Y.-C."/>
            <person name="Aerts A."/>
            <person name="Tisserant E."/>
            <person name="Veneault-Fourrey C."/>
            <person name="Joly D.L."/>
            <person name="Hacquard S."/>
            <person name="Amselem J."/>
            <person name="Cantarel B.L."/>
            <person name="Chiu R."/>
            <person name="Coutinho P.M."/>
            <person name="Feau N."/>
            <person name="Field M."/>
            <person name="Frey P."/>
            <person name="Gelhaye E."/>
            <person name="Goldberg J."/>
            <person name="Grabherr M.G."/>
            <person name="Kodira C.D."/>
            <person name="Kohler A."/>
            <person name="Kuees U."/>
            <person name="Lindquist E.A."/>
            <person name="Lucas S.M."/>
            <person name="Mago R."/>
            <person name="Mauceli E."/>
            <person name="Morin E."/>
            <person name="Murat C."/>
            <person name="Pangilinan J.L."/>
            <person name="Park R."/>
            <person name="Pearson M."/>
            <person name="Quesneville H."/>
            <person name="Rouhier N."/>
            <person name="Sakthikumar S."/>
            <person name="Salamov A.A."/>
            <person name="Schmutz J."/>
            <person name="Selles B."/>
            <person name="Shapiro H."/>
            <person name="Tanguay P."/>
            <person name="Tuskan G.A."/>
            <person name="Henrissat B."/>
            <person name="Van de Peer Y."/>
            <person name="Rouze P."/>
            <person name="Ellis J.G."/>
            <person name="Dodds P.N."/>
            <person name="Schein J.E."/>
            <person name="Zhong S."/>
            <person name="Hamelin R.C."/>
            <person name="Grigoriev I.V."/>
            <person name="Szabo L.J."/>
            <person name="Martin F."/>
        </authorList>
    </citation>
    <scope>NUCLEOTIDE SEQUENCE [LARGE SCALE GENOMIC DNA]</scope>
    <source>
        <strain evidence="3">98AG31 / pathotype 3-4-7</strain>
    </source>
</reference>
<accession>F4S1U8</accession>
<dbReference type="InParanoid" id="F4S1U8"/>
<dbReference type="HOGENOM" id="CLU_462374_0_0_1"/>
<feature type="region of interest" description="Disordered" evidence="1">
    <location>
        <begin position="561"/>
        <end position="590"/>
    </location>
</feature>
<dbReference type="KEGG" id="mlr:MELLADRAFT_92192"/>
<organism evidence="3">
    <name type="scientific">Melampsora larici-populina (strain 98AG31 / pathotype 3-4-7)</name>
    <name type="common">Poplar leaf rust fungus</name>
    <dbReference type="NCBI Taxonomy" id="747676"/>
    <lineage>
        <taxon>Eukaryota</taxon>
        <taxon>Fungi</taxon>
        <taxon>Dikarya</taxon>
        <taxon>Basidiomycota</taxon>
        <taxon>Pucciniomycotina</taxon>
        <taxon>Pucciniomycetes</taxon>
        <taxon>Pucciniales</taxon>
        <taxon>Melampsoraceae</taxon>
        <taxon>Melampsora</taxon>
    </lineage>
</organism>
<sequence>MDTRFIKRDFKRLPATTPLPQPTTDGLVGIACPSCDAGQKTTPLKYINRLPNAWRVAAMWHKAPHGTSGHFYHTWSDDQLNFEIASINAGHWPAALFPRPPSANSNRPTSPALPHPVTPSQSLLNRLFNTTDSTSSSGTSADPSITCFGVKGKTGPTHQIADARRGNKNCVFKACASCCQNVGDQVCGAKGHRKPLGLGNHGASHPFLNRGIVTSTNNFNPFHQRPPPSASHIHHQDQHNCETASGSAPPEIPVHRRIPTQSAQAGGLVAHEFNSEQLAAFFDLQSAREQTLLQMKSFDADESKVVHVTAWLQAEQPPLFFSFIAPKWPSFSLQQCQPLVSEAALKASLSDGPVWSRRLQFWDPKSEGWQRTGSINIPSRLPIAPREIFVKANTFKPEECPRLDQLIYAAYYTPTYSQSDSSSTQPPDNLDPSVGNPSAVDGKITIVPSTRSQNILDTFGNHSNHGGKIIIIGKGVDLIPNPKPNDKLPNSSSANNRQHWPDLSSPIERTIYRHSKWIGIVTKRKAKDWESWLQEQTMPLVAVTLGAARTRFRQEFILAGCPPSTSSSSSTPASTSSAAPVAGCKRKLGE</sequence>
<evidence type="ECO:0000256" key="1">
    <source>
        <dbReference type="SAM" id="MobiDB-lite"/>
    </source>
</evidence>
<dbReference type="EMBL" id="GL883138">
    <property type="protein sequence ID" value="EGG01445.1"/>
    <property type="molecule type" value="Genomic_DNA"/>
</dbReference>
<feature type="compositionally biased region" description="Low complexity" evidence="1">
    <location>
        <begin position="417"/>
        <end position="428"/>
    </location>
</feature>
<dbReference type="eggNOG" id="ENOG502SWXU">
    <property type="taxonomic scope" value="Eukaryota"/>
</dbReference>
<dbReference type="VEuPathDB" id="FungiDB:MELLADRAFT_92192"/>
<feature type="compositionally biased region" description="Polar residues" evidence="1">
    <location>
        <begin position="488"/>
        <end position="498"/>
    </location>
</feature>
<evidence type="ECO:0000313" key="2">
    <source>
        <dbReference type="EMBL" id="EGG01445.1"/>
    </source>
</evidence>
<name>F4S1U8_MELLP</name>
<protein>
    <submittedName>
        <fullName evidence="2">Uncharacterized protein</fullName>
    </submittedName>
</protein>